<evidence type="ECO:0000313" key="2">
    <source>
        <dbReference type="Proteomes" id="UP000001072"/>
    </source>
</evidence>
<keyword evidence="2" id="KW-1185">Reference proteome</keyword>
<dbReference type="KEGG" id="mlr:MELLADRAFT_93945"/>
<protein>
    <submittedName>
        <fullName evidence="1">Uncharacterized protein</fullName>
    </submittedName>
</protein>
<dbReference type="AlphaFoldDB" id="F4S5V1"/>
<dbReference type="HOGENOM" id="CLU_1073934_0_0_1"/>
<organism evidence="2">
    <name type="scientific">Melampsora larici-populina (strain 98AG31 / pathotype 3-4-7)</name>
    <name type="common">Poplar leaf rust fungus</name>
    <dbReference type="NCBI Taxonomy" id="747676"/>
    <lineage>
        <taxon>Eukaryota</taxon>
        <taxon>Fungi</taxon>
        <taxon>Dikarya</taxon>
        <taxon>Basidiomycota</taxon>
        <taxon>Pucciniomycotina</taxon>
        <taxon>Pucciniomycetes</taxon>
        <taxon>Pucciniales</taxon>
        <taxon>Melampsoraceae</taxon>
        <taxon>Melampsora</taxon>
    </lineage>
</organism>
<dbReference type="RefSeq" id="XP_007416763.1">
    <property type="nucleotide sequence ID" value="XM_007416701.1"/>
</dbReference>
<accession>F4S5V1</accession>
<dbReference type="GeneID" id="18936739"/>
<reference evidence="2" key="1">
    <citation type="journal article" date="2011" name="Proc. Natl. Acad. Sci. U.S.A.">
        <title>Obligate biotrophy features unraveled by the genomic analysis of rust fungi.</title>
        <authorList>
            <person name="Duplessis S."/>
            <person name="Cuomo C.A."/>
            <person name="Lin Y.-C."/>
            <person name="Aerts A."/>
            <person name="Tisserant E."/>
            <person name="Veneault-Fourrey C."/>
            <person name="Joly D.L."/>
            <person name="Hacquard S."/>
            <person name="Amselem J."/>
            <person name="Cantarel B.L."/>
            <person name="Chiu R."/>
            <person name="Coutinho P.M."/>
            <person name="Feau N."/>
            <person name="Field M."/>
            <person name="Frey P."/>
            <person name="Gelhaye E."/>
            <person name="Goldberg J."/>
            <person name="Grabherr M.G."/>
            <person name="Kodira C.D."/>
            <person name="Kohler A."/>
            <person name="Kuees U."/>
            <person name="Lindquist E.A."/>
            <person name="Lucas S.M."/>
            <person name="Mago R."/>
            <person name="Mauceli E."/>
            <person name="Morin E."/>
            <person name="Murat C."/>
            <person name="Pangilinan J.L."/>
            <person name="Park R."/>
            <person name="Pearson M."/>
            <person name="Quesneville H."/>
            <person name="Rouhier N."/>
            <person name="Sakthikumar S."/>
            <person name="Salamov A.A."/>
            <person name="Schmutz J."/>
            <person name="Selles B."/>
            <person name="Shapiro H."/>
            <person name="Tanguay P."/>
            <person name="Tuskan G.A."/>
            <person name="Henrissat B."/>
            <person name="Van de Peer Y."/>
            <person name="Rouze P."/>
            <person name="Ellis J.G."/>
            <person name="Dodds P.N."/>
            <person name="Schein J.E."/>
            <person name="Zhong S."/>
            <person name="Hamelin R.C."/>
            <person name="Grigoriev I.V."/>
            <person name="Szabo L.J."/>
            <person name="Martin F."/>
        </authorList>
    </citation>
    <scope>NUCLEOTIDE SEQUENCE [LARGE SCALE GENOMIC DNA]</scope>
    <source>
        <strain evidence="2">98AG31 / pathotype 3-4-7</strain>
    </source>
</reference>
<evidence type="ECO:0000313" key="1">
    <source>
        <dbReference type="EMBL" id="EGF99964.1"/>
    </source>
</evidence>
<proteinExistence type="predicted"/>
<sequence length="273" mass="30454">MRPPALNLKNCRIKKVFTNHINDADAFHFLTLIRLLLLLQSCASGSEQSSLELEFGGLSPARLAMFNLEDPLPSPILERPLRIRSSIRNAFSEGFAVLPMTPASSRIESQASSLYYGPPLVMNPDGSVQSPHRKPDLIIKGGIKKVCITELDLIDLYFVLPPFEPLKRVLYTIPEEPEEEEMVESKGKGKALANDDADFETVPSFIVKPRLKHRGFVVADGQDVGEALRLWVGNEGKPEIKTEVVDESHANNISYSSEYGESSVESSMWRNTW</sequence>
<dbReference type="InParanoid" id="F4S5V1"/>
<dbReference type="Proteomes" id="UP000001072">
    <property type="component" value="Unassembled WGS sequence"/>
</dbReference>
<dbReference type="VEuPathDB" id="FungiDB:MELLADRAFT_93945"/>
<gene>
    <name evidence="1" type="ORF">MELLADRAFT_93945</name>
</gene>
<dbReference type="EMBL" id="GL883152">
    <property type="protein sequence ID" value="EGF99964.1"/>
    <property type="molecule type" value="Genomic_DNA"/>
</dbReference>
<name>F4S5V1_MELLP</name>